<dbReference type="GO" id="GO:0008324">
    <property type="term" value="F:monoatomic cation transmembrane transporter activity"/>
    <property type="evidence" value="ECO:0007669"/>
    <property type="project" value="InterPro"/>
</dbReference>
<feature type="transmembrane region" description="Helical" evidence="9">
    <location>
        <begin position="141"/>
        <end position="164"/>
    </location>
</feature>
<evidence type="ECO:0000256" key="1">
    <source>
        <dbReference type="ARBA" id="ARBA00004651"/>
    </source>
</evidence>
<dbReference type="GO" id="GO:0030001">
    <property type="term" value="P:metal ion transport"/>
    <property type="evidence" value="ECO:0007669"/>
    <property type="project" value="UniProtKB-ARBA"/>
</dbReference>
<evidence type="ECO:0000256" key="6">
    <source>
        <dbReference type="ARBA" id="ARBA00022989"/>
    </source>
</evidence>
<evidence type="ECO:0000256" key="5">
    <source>
        <dbReference type="ARBA" id="ARBA00022692"/>
    </source>
</evidence>
<feature type="transmembrane region" description="Helical" evidence="9">
    <location>
        <begin position="420"/>
        <end position="441"/>
    </location>
</feature>
<evidence type="ECO:0000256" key="9">
    <source>
        <dbReference type="SAM" id="Phobius"/>
    </source>
</evidence>
<feature type="transmembrane region" description="Helical" evidence="9">
    <location>
        <begin position="291"/>
        <end position="310"/>
    </location>
</feature>
<feature type="transmembrane region" description="Helical" evidence="9">
    <location>
        <begin position="474"/>
        <end position="498"/>
    </location>
</feature>
<keyword evidence="6 9" id="KW-1133">Transmembrane helix</keyword>
<reference key="1">
    <citation type="submission" date="2010-11" db="EMBL/GenBank/DDBJ databases">
        <title>Complete sequence of chromosome of Caldicellulosiruptor kristjanssonii 177R1B.</title>
        <authorList>
            <consortium name="US DOE Joint Genome Institute"/>
            <person name="Lucas S."/>
            <person name="Copeland A."/>
            <person name="Lapidus A."/>
            <person name="Cheng J.-F."/>
            <person name="Bruce D."/>
            <person name="Goodwin L."/>
            <person name="Pitluck S."/>
            <person name="Davenport K."/>
            <person name="Detter J.C."/>
            <person name="Han C."/>
            <person name="Tapia R."/>
            <person name="Land M."/>
            <person name="Hauser L."/>
            <person name="Jeffries C."/>
            <person name="Kyrpides N."/>
            <person name="Ivanova N."/>
            <person name="Mikhailova N."/>
            <person name="Blumer-Schuette S.E."/>
            <person name="Kelly R.M."/>
            <person name="Woyke T."/>
        </authorList>
    </citation>
    <scope>NUCLEOTIDE SEQUENCE</scope>
    <source>
        <strain>177R1B</strain>
    </source>
</reference>
<evidence type="ECO:0000256" key="8">
    <source>
        <dbReference type="ARBA" id="ARBA00023136"/>
    </source>
</evidence>
<dbReference type="AlphaFoldDB" id="E4S724"/>
<keyword evidence="7" id="KW-0406">Ion transport</keyword>
<dbReference type="RefSeq" id="WP_013431648.1">
    <property type="nucleotide sequence ID" value="NC_014721.1"/>
</dbReference>
<feature type="transmembrane region" description="Helical" evidence="9">
    <location>
        <begin position="48"/>
        <end position="68"/>
    </location>
</feature>
<dbReference type="OrthoDB" id="9810952at2"/>
<evidence type="ECO:0000256" key="3">
    <source>
        <dbReference type="ARBA" id="ARBA00022448"/>
    </source>
</evidence>
<keyword evidence="3" id="KW-0813">Transport</keyword>
<dbReference type="eggNOG" id="COG0168">
    <property type="taxonomic scope" value="Bacteria"/>
</dbReference>
<dbReference type="PANTHER" id="PTHR32024">
    <property type="entry name" value="TRK SYSTEM POTASSIUM UPTAKE PROTEIN TRKG-RELATED"/>
    <property type="match status" value="1"/>
</dbReference>
<feature type="transmembrane region" description="Helical" evidence="9">
    <location>
        <begin position="349"/>
        <end position="371"/>
    </location>
</feature>
<reference evidence="10 11" key="2">
    <citation type="journal article" date="2011" name="J. Bacteriol.">
        <title>Complete genome sequences for the anaerobic, extremely thermophilic plant biomass-degrading bacteria Caldicellulosiruptor hydrothermalis, Caldicellulosiruptor kristjanssonii, Caldicellulosiruptor kronotskyensis, Caldicellulosiruptor owensenis, and Caldicellulosiruptor lactoaceticus.</title>
        <authorList>
            <person name="Blumer-Schuette S.E."/>
            <person name="Ozdemir I."/>
            <person name="Mistry D."/>
            <person name="Lucas S."/>
            <person name="Lapidus A."/>
            <person name="Cheng J.F."/>
            <person name="Goodwin L.A."/>
            <person name="Pitluck S."/>
            <person name="Land M.L."/>
            <person name="Hauser L.J."/>
            <person name="Woyke T."/>
            <person name="Mikhailova N."/>
            <person name="Pati A."/>
            <person name="Kyrpides N.C."/>
            <person name="Ivanova N."/>
            <person name="Detter J.C."/>
            <person name="Walston-Davenport K."/>
            <person name="Han S."/>
            <person name="Adams M.W."/>
            <person name="Kelly R.M."/>
        </authorList>
    </citation>
    <scope>NUCLEOTIDE SEQUENCE [LARGE SCALE GENOMIC DNA]</scope>
    <source>
        <strain evidence="11">ATCC 700853 / DSM 12137 / I77R1B</strain>
    </source>
</reference>
<evidence type="ECO:0000256" key="4">
    <source>
        <dbReference type="ARBA" id="ARBA00022475"/>
    </source>
</evidence>
<dbReference type="Pfam" id="PF02386">
    <property type="entry name" value="TrkH"/>
    <property type="match status" value="2"/>
</dbReference>
<proteinExistence type="inferred from homology"/>
<evidence type="ECO:0000313" key="11">
    <source>
        <dbReference type="Proteomes" id="UP000009256"/>
    </source>
</evidence>
<dbReference type="STRING" id="632335.Calkr_0234"/>
<keyword evidence="4" id="KW-1003">Cell membrane</keyword>
<comment type="subcellular location">
    <subcellularLocation>
        <location evidence="1">Cell membrane</location>
        <topology evidence="1">Multi-pass membrane protein</topology>
    </subcellularLocation>
</comment>
<gene>
    <name evidence="10" type="ordered locus">Calkr_0234</name>
</gene>
<dbReference type="PANTHER" id="PTHR32024:SF2">
    <property type="entry name" value="TRK SYSTEM POTASSIUM UPTAKE PROTEIN TRKG-RELATED"/>
    <property type="match status" value="1"/>
</dbReference>
<keyword evidence="5 9" id="KW-0812">Transmembrane</keyword>
<comment type="similarity">
    <text evidence="2">Belongs to the TrkH potassium transport family.</text>
</comment>
<feature type="transmembrane region" description="Helical" evidence="9">
    <location>
        <begin position="252"/>
        <end position="271"/>
    </location>
</feature>
<dbReference type="KEGG" id="cki:Calkr_0234"/>
<sequence length="504" mass="55852">MYNKHKFKDGHIELRHVLYMTGKTLSAIGIVETVAAITSLLYREWNMLFNLMIGIGLFFLVSFIFIFIGRDTKEEKFSWGAGMSMVALTWALGALISAVPPYLSGHFKSYLDAFFEVMSGYTTTGLVLIQDLDHAPMGLNMWRHLICYIGGQGMVLMTLSFLASGMRGLLKVYMGEARDEQIFPNVMHTARIIWSVSLLYLVLGTLALTINGVLIGLPLDMAFFRGLWMFLGGWDTAGFAPQSQNAMYFHSLSYEIISMTIMILGTINFALHYFILTGNYKEGIRNAEIKSLFTTITILSFLGAVALKGIYSDGAVSFRKTFYHFVSAHTGTGFATLYSQQFFYEWSDAAIILLVIAMLAGGSVCSTAGGIKALRIAILANALVNDIKKMIKPDSAVVVEKFHHLKEVTLQDKHVRNASIIILLYIATFAFGTLAGTFFGYPLKAAMFESASALGNVGLSIGITQPSMPDALKIIYIFMMWVGRLEFMSVIALFAFLFKEAKEG</sequence>
<dbReference type="HOGENOM" id="CLU_030708_3_0_9"/>
<evidence type="ECO:0000256" key="7">
    <source>
        <dbReference type="ARBA" id="ARBA00023065"/>
    </source>
</evidence>
<keyword evidence="8 9" id="KW-0472">Membrane</keyword>
<feature type="transmembrane region" description="Helical" evidence="9">
    <location>
        <begin position="192"/>
        <end position="216"/>
    </location>
</feature>
<accession>E4S724</accession>
<keyword evidence="11" id="KW-1185">Reference proteome</keyword>
<evidence type="ECO:0000313" key="10">
    <source>
        <dbReference type="EMBL" id="ADQ39799.1"/>
    </source>
</evidence>
<feature type="transmembrane region" description="Helical" evidence="9">
    <location>
        <begin position="21"/>
        <end position="42"/>
    </location>
</feature>
<dbReference type="Proteomes" id="UP000009256">
    <property type="component" value="Chromosome"/>
</dbReference>
<dbReference type="InterPro" id="IPR003445">
    <property type="entry name" value="Cat_transpt"/>
</dbReference>
<name>E4S724_CALA7</name>
<protein>
    <submittedName>
        <fullName evidence="10">Cation transporter</fullName>
    </submittedName>
</protein>
<organism evidence="10 11">
    <name type="scientific">Caldicellulosiruptor acetigenus (strain ATCC 700853 / DSM 12137 / I77R1B)</name>
    <name type="common">Caldicellulosiruptor kristjanssonii</name>
    <dbReference type="NCBI Taxonomy" id="632335"/>
    <lineage>
        <taxon>Bacteria</taxon>
        <taxon>Bacillati</taxon>
        <taxon>Bacillota</taxon>
        <taxon>Bacillota incertae sedis</taxon>
        <taxon>Caldicellulosiruptorales</taxon>
        <taxon>Caldicellulosiruptoraceae</taxon>
        <taxon>Caldicellulosiruptor</taxon>
    </lineage>
</organism>
<dbReference type="GO" id="GO:0005886">
    <property type="term" value="C:plasma membrane"/>
    <property type="evidence" value="ECO:0007669"/>
    <property type="project" value="UniProtKB-SubCell"/>
</dbReference>
<evidence type="ECO:0000256" key="2">
    <source>
        <dbReference type="ARBA" id="ARBA00009137"/>
    </source>
</evidence>
<dbReference type="EMBL" id="CP002326">
    <property type="protein sequence ID" value="ADQ39799.1"/>
    <property type="molecule type" value="Genomic_DNA"/>
</dbReference>
<feature type="transmembrane region" description="Helical" evidence="9">
    <location>
        <begin position="80"/>
        <end position="103"/>
    </location>
</feature>